<evidence type="ECO:0000313" key="1">
    <source>
        <dbReference type="EMBL" id="MBB6328197.1"/>
    </source>
</evidence>
<dbReference type="EMBL" id="JACIJO010000003">
    <property type="protein sequence ID" value="MBB6328197.1"/>
    <property type="molecule type" value="Genomic_DNA"/>
</dbReference>
<proteinExistence type="predicted"/>
<evidence type="ECO:0000313" key="2">
    <source>
        <dbReference type="Proteomes" id="UP000588604"/>
    </source>
</evidence>
<dbReference type="AlphaFoldDB" id="A0A841MRP7"/>
<comment type="caution">
    <text evidence="1">The sequence shown here is derived from an EMBL/GenBank/DDBJ whole genome shotgun (WGS) entry which is preliminary data.</text>
</comment>
<dbReference type="Proteomes" id="UP000588604">
    <property type="component" value="Unassembled WGS sequence"/>
</dbReference>
<reference evidence="1 2" key="1">
    <citation type="submission" date="2020-08" db="EMBL/GenBank/DDBJ databases">
        <title>Genomic Encyclopedia of Type Strains, Phase IV (KMG-IV): sequencing the most valuable type-strain genomes for metagenomic binning, comparative biology and taxonomic classification.</title>
        <authorList>
            <person name="Goeker M."/>
        </authorList>
    </citation>
    <scope>NUCLEOTIDE SEQUENCE [LARGE SCALE GENOMIC DNA]</scope>
    <source>
        <strain evidence="1 2">DSM 102044</strain>
    </source>
</reference>
<dbReference type="RefSeq" id="WP_184496969.1">
    <property type="nucleotide sequence ID" value="NZ_JACIJO010000003.1"/>
</dbReference>
<sequence>MILLVSVSCQDVLDILPLETTDEFISASINDQVFEVEGGKSILDSEFVIAEMVEDQDHFLLTVYGVQVADTKEVTAMGFKLGGKSLDELEVGKEYSEWELIENSEVNFEGVMGAVEKRTSPNSDDHIYKASSNHTGEISFIINEIDIENKTISGEFNYKAKDKDSGTLLEVRNGKFEKIEWVIL</sequence>
<name>A0A841MRP7_9BACT</name>
<keyword evidence="2" id="KW-1185">Reference proteome</keyword>
<organism evidence="1 2">
    <name type="scientific">Algoriphagus iocasae</name>
    <dbReference type="NCBI Taxonomy" id="1836499"/>
    <lineage>
        <taxon>Bacteria</taxon>
        <taxon>Pseudomonadati</taxon>
        <taxon>Bacteroidota</taxon>
        <taxon>Cytophagia</taxon>
        <taxon>Cytophagales</taxon>
        <taxon>Cyclobacteriaceae</taxon>
        <taxon>Algoriphagus</taxon>
    </lineage>
</organism>
<protein>
    <submittedName>
        <fullName evidence="1">Uncharacterized protein</fullName>
    </submittedName>
</protein>
<accession>A0A841MRP7</accession>
<gene>
    <name evidence="1" type="ORF">FHS59_003840</name>
</gene>